<comment type="caution">
    <text evidence="1">The sequence shown here is derived from an EMBL/GenBank/DDBJ whole genome shotgun (WGS) entry which is preliminary data.</text>
</comment>
<gene>
    <name evidence="1" type="ORF">GCM10010478_17490</name>
</gene>
<name>A0ABN3WKD4_9ACTN</name>
<accession>A0ABN3WKD4</accession>
<evidence type="ECO:0000313" key="2">
    <source>
        <dbReference type="Proteomes" id="UP001501423"/>
    </source>
</evidence>
<dbReference type="EMBL" id="BAAAVA010000013">
    <property type="protein sequence ID" value="GAA2918104.1"/>
    <property type="molecule type" value="Genomic_DNA"/>
</dbReference>
<dbReference type="Proteomes" id="UP001501423">
    <property type="component" value="Unassembled WGS sequence"/>
</dbReference>
<evidence type="ECO:0000313" key="1">
    <source>
        <dbReference type="EMBL" id="GAA2918104.1"/>
    </source>
</evidence>
<protein>
    <submittedName>
        <fullName evidence="1">Uncharacterized protein</fullName>
    </submittedName>
</protein>
<dbReference type="RefSeq" id="WP_086699243.1">
    <property type="nucleotide sequence ID" value="NZ_BAAAVA010000013.1"/>
</dbReference>
<keyword evidence="2" id="KW-1185">Reference proteome</keyword>
<sequence length="83" mass="8755">MKIDEALVRGLLDAPSDDTVLVLLEGRAQVVEQAALNSEQYHGAAVLISRAELVERLGTQSPAEGDVTRLSASLQNAVDKLGA</sequence>
<reference evidence="1 2" key="1">
    <citation type="journal article" date="2019" name="Int. J. Syst. Evol. Microbiol.">
        <title>The Global Catalogue of Microorganisms (GCM) 10K type strain sequencing project: providing services to taxonomists for standard genome sequencing and annotation.</title>
        <authorList>
            <consortium name="The Broad Institute Genomics Platform"/>
            <consortium name="The Broad Institute Genome Sequencing Center for Infectious Disease"/>
            <person name="Wu L."/>
            <person name="Ma J."/>
        </authorList>
    </citation>
    <scope>NUCLEOTIDE SEQUENCE [LARGE SCALE GENOMIC DNA]</scope>
    <source>
        <strain evidence="1 2">JCM 9650</strain>
    </source>
</reference>
<organism evidence="1 2">
    <name type="scientific">Streptomyces erythrogriseus</name>
    <dbReference type="NCBI Taxonomy" id="284027"/>
    <lineage>
        <taxon>Bacteria</taxon>
        <taxon>Bacillati</taxon>
        <taxon>Actinomycetota</taxon>
        <taxon>Actinomycetes</taxon>
        <taxon>Kitasatosporales</taxon>
        <taxon>Streptomycetaceae</taxon>
        <taxon>Streptomyces</taxon>
        <taxon>Streptomyces griseoincarnatus group</taxon>
    </lineage>
</organism>
<proteinExistence type="predicted"/>